<dbReference type="PROSITE" id="PS00211">
    <property type="entry name" value="ABC_TRANSPORTER_1"/>
    <property type="match status" value="2"/>
</dbReference>
<keyword evidence="4 6" id="KW-0067">ATP-binding</keyword>
<evidence type="ECO:0000313" key="7">
    <source>
        <dbReference type="Proteomes" id="UP000318331"/>
    </source>
</evidence>
<dbReference type="OrthoDB" id="4008250at2"/>
<dbReference type="SMART" id="SM00382">
    <property type="entry name" value="AAA"/>
    <property type="match status" value="2"/>
</dbReference>
<evidence type="ECO:0000256" key="1">
    <source>
        <dbReference type="ARBA" id="ARBA00005417"/>
    </source>
</evidence>
<feature type="domain" description="ABC transporter" evidence="5">
    <location>
        <begin position="15"/>
        <end position="261"/>
    </location>
</feature>
<evidence type="ECO:0000259" key="5">
    <source>
        <dbReference type="PROSITE" id="PS50893"/>
    </source>
</evidence>
<dbReference type="PANTHER" id="PTHR43776">
    <property type="entry name" value="TRANSPORT ATP-BINDING PROTEIN"/>
    <property type="match status" value="1"/>
</dbReference>
<dbReference type="InterPro" id="IPR003593">
    <property type="entry name" value="AAA+_ATPase"/>
</dbReference>
<dbReference type="AlphaFoldDB" id="A0A543HSS1"/>
<dbReference type="CDD" id="cd03257">
    <property type="entry name" value="ABC_NikE_OppD_transporters"/>
    <property type="match status" value="2"/>
</dbReference>
<comment type="caution">
    <text evidence="6">The sequence shown here is derived from an EMBL/GenBank/DDBJ whole genome shotgun (WGS) entry which is preliminary data.</text>
</comment>
<dbReference type="PROSITE" id="PS50893">
    <property type="entry name" value="ABC_TRANSPORTER_2"/>
    <property type="match status" value="2"/>
</dbReference>
<dbReference type="RefSeq" id="WP_141918437.1">
    <property type="nucleotide sequence ID" value="NZ_BAAAYS010000004.1"/>
</dbReference>
<dbReference type="GO" id="GO:0016887">
    <property type="term" value="F:ATP hydrolysis activity"/>
    <property type="evidence" value="ECO:0007669"/>
    <property type="project" value="InterPro"/>
</dbReference>
<evidence type="ECO:0000256" key="4">
    <source>
        <dbReference type="ARBA" id="ARBA00022840"/>
    </source>
</evidence>
<sequence length="540" mass="58056">MTNYLDNPGSEGLVARVRGLRIRSQHAEIIRGVSFDVAPGRCVAIVGESGSGKTQITRSLIGLSGAGLSVEADELMLGGRDIRRLGEEEWRRLRGRSVGLVSQDALLSLDPLRRAHKEVAEPLVVHPVARGDVSIVRAVDDLLRRVHLPDPAIQGHAYPHQLSGGMRQRVLIAQGIAAAPRLLIADEPTTALDSTVQTHILALLRELVEGGMGLLLVSHNLGLVRHIADDLLVLHAGEVVERGHPAVLLAKPQHPHTRQLVAAIPRASAPVLTETVAEPRLIVDGVSKTYQRGGAEPVHAVRRVSCVVHPGTTLGVVGESGSGKSTLSRLIMGVEPPDQGTVTCDGTLWSGISERHRQKLRGRIQLIHQDPYSALNPERTVGWSVSEALRIPRRERSVRVAELMTRVGLDPGLARHRPGELSGGQRQRVAIARALATDPSILVCDEAVSALDMSVQADIVALLRSLQAVSGLAIVFISHDLNVVREMSHRLIVMHRGEVVEEGLTETVLGHPRHPFTRELLASAAHLADAAAGGQSRPVN</sequence>
<keyword evidence="3" id="KW-0547">Nucleotide-binding</keyword>
<dbReference type="InterPro" id="IPR050319">
    <property type="entry name" value="ABC_transp_ATP-bind"/>
</dbReference>
<proteinExistence type="inferred from homology"/>
<evidence type="ECO:0000256" key="2">
    <source>
        <dbReference type="ARBA" id="ARBA00022448"/>
    </source>
</evidence>
<dbReference type="Gene3D" id="3.40.50.300">
    <property type="entry name" value="P-loop containing nucleotide triphosphate hydrolases"/>
    <property type="match status" value="2"/>
</dbReference>
<keyword evidence="2" id="KW-0813">Transport</keyword>
<dbReference type="GO" id="GO:0055085">
    <property type="term" value="P:transmembrane transport"/>
    <property type="evidence" value="ECO:0007669"/>
    <property type="project" value="UniProtKB-ARBA"/>
</dbReference>
<dbReference type="PANTHER" id="PTHR43776:SF7">
    <property type="entry name" value="D,D-DIPEPTIDE TRANSPORT ATP-BINDING PROTEIN DDPF-RELATED"/>
    <property type="match status" value="1"/>
</dbReference>
<dbReference type="GO" id="GO:0005524">
    <property type="term" value="F:ATP binding"/>
    <property type="evidence" value="ECO:0007669"/>
    <property type="project" value="UniProtKB-KW"/>
</dbReference>
<evidence type="ECO:0000256" key="3">
    <source>
        <dbReference type="ARBA" id="ARBA00022741"/>
    </source>
</evidence>
<dbReference type="InterPro" id="IPR027417">
    <property type="entry name" value="P-loop_NTPase"/>
</dbReference>
<keyword evidence="7" id="KW-1185">Reference proteome</keyword>
<reference evidence="6 7" key="1">
    <citation type="submission" date="2019-06" db="EMBL/GenBank/DDBJ databases">
        <title>Sequencing the genomes of 1000 actinobacteria strains.</title>
        <authorList>
            <person name="Klenk H.-P."/>
        </authorList>
    </citation>
    <scope>NUCLEOTIDE SEQUENCE [LARGE SCALE GENOMIC DNA]</scope>
    <source>
        <strain evidence="6 7">DSM 18031</strain>
    </source>
</reference>
<gene>
    <name evidence="6" type="ORF">FB466_2252</name>
</gene>
<dbReference type="EMBL" id="VFPN01000003">
    <property type="protein sequence ID" value="TQM61304.1"/>
    <property type="molecule type" value="Genomic_DNA"/>
</dbReference>
<dbReference type="InterPro" id="IPR003439">
    <property type="entry name" value="ABC_transporter-like_ATP-bd"/>
</dbReference>
<feature type="domain" description="ABC transporter" evidence="5">
    <location>
        <begin position="281"/>
        <end position="521"/>
    </location>
</feature>
<comment type="similarity">
    <text evidence="1">Belongs to the ABC transporter superfamily.</text>
</comment>
<organism evidence="6 7">
    <name type="scientific">Klugiella xanthotipulae</name>
    <dbReference type="NCBI Taxonomy" id="244735"/>
    <lineage>
        <taxon>Bacteria</taxon>
        <taxon>Bacillati</taxon>
        <taxon>Actinomycetota</taxon>
        <taxon>Actinomycetes</taxon>
        <taxon>Micrococcales</taxon>
        <taxon>Microbacteriaceae</taxon>
        <taxon>Klugiella</taxon>
    </lineage>
</organism>
<protein>
    <submittedName>
        <fullName evidence="6">Peptide/nickel transport system ATP-binding protein</fullName>
    </submittedName>
</protein>
<dbReference type="SUPFAM" id="SSF52540">
    <property type="entry name" value="P-loop containing nucleoside triphosphate hydrolases"/>
    <property type="match status" value="2"/>
</dbReference>
<dbReference type="Pfam" id="PF08352">
    <property type="entry name" value="oligo_HPY"/>
    <property type="match status" value="1"/>
</dbReference>
<dbReference type="GO" id="GO:0015833">
    <property type="term" value="P:peptide transport"/>
    <property type="evidence" value="ECO:0007669"/>
    <property type="project" value="InterPro"/>
</dbReference>
<dbReference type="InterPro" id="IPR013563">
    <property type="entry name" value="Oligopep_ABC_C"/>
</dbReference>
<evidence type="ECO:0000313" key="6">
    <source>
        <dbReference type="EMBL" id="TQM61304.1"/>
    </source>
</evidence>
<name>A0A543HSS1_9MICO</name>
<dbReference type="Pfam" id="PF00005">
    <property type="entry name" value="ABC_tran"/>
    <property type="match status" value="2"/>
</dbReference>
<dbReference type="Proteomes" id="UP000318331">
    <property type="component" value="Unassembled WGS sequence"/>
</dbReference>
<accession>A0A543HSS1</accession>
<dbReference type="InterPro" id="IPR017871">
    <property type="entry name" value="ABC_transporter-like_CS"/>
</dbReference>